<feature type="compositionally biased region" description="Basic and acidic residues" evidence="1">
    <location>
        <begin position="97"/>
        <end position="108"/>
    </location>
</feature>
<feature type="region of interest" description="Disordered" evidence="1">
    <location>
        <begin position="708"/>
        <end position="756"/>
    </location>
</feature>
<dbReference type="AlphaFoldDB" id="A0A4U0XFC6"/>
<proteinExistence type="predicted"/>
<evidence type="ECO:0000313" key="2">
    <source>
        <dbReference type="EMBL" id="TKA75654.1"/>
    </source>
</evidence>
<comment type="caution">
    <text evidence="2">The sequence shown here is derived from an EMBL/GenBank/DDBJ whole genome shotgun (WGS) entry which is preliminary data.</text>
</comment>
<protein>
    <submittedName>
        <fullName evidence="2">Uncharacterized protein</fullName>
    </submittedName>
</protein>
<accession>A0A4U0XFC6</accession>
<keyword evidence="3" id="KW-1185">Reference proteome</keyword>
<name>A0A4U0XFC6_9PEZI</name>
<gene>
    <name evidence="2" type="ORF">B0A55_05006</name>
</gene>
<feature type="region of interest" description="Disordered" evidence="1">
    <location>
        <begin position="96"/>
        <end position="120"/>
    </location>
</feature>
<sequence length="887" mass="98705">MVPKTDTSANHCDRDCLRGKLELASRRAATASMLWAKHKVSGGIVWDVNSTVGPDKIDWAIRLLAPNDNLTQELKNDTASTEKRSVLSTLMNMFHESQPKPKSIEPRGHKSAPTDPTANSRKLWEPRMKSATTSTTFFEAVDAADHFELESSWMKYMMREWMHGPPTREPKQYVDWWGFDFTGKTLPVEALQKLRGLTVNETVWRWVEDFDSAKVMDPWEGRPDSANPNVLLRGYQMQFQNETSTEPCYETNGKLASSTDNAPSAVIRSSWPFERSLGQGEALFRMPHTWPWSGARKWEYLGISPPPDGSRIWSILSGKDDRIETSASNGGIQGIPVVLLPGSNRPQSRYLGPTFLWGDQYLGNDAPKPWCDNRCFTAVLRKMNNAAARAAVYAVVTVYKAQNWCATANKINVAAIVDDATRAGVSYGAWRGQSCLTSDCQYNVSQAANLRTEIAAMVLTKKLLLPHLAAFNSNANISGMVVDSAIASSLKYYKNITDVGKITATGTSNLTDIVYSNKVVTERGLEPRSPPSSMGQLGGPKGSAFTRFWRSMLGKMQKIMKVLKHDLILDDANLGEVESGELEQMSKYIDSIDMEQPARSLENWLEQTRTTAEGNPNPGLEAPEAADVEELATWRITGAKNAEGKYIADENLKGWTDSELGWPEEWELRANQVEIVEEDDAFDYWKTWDELRIEQRLEGHLREPTVEELEADEAHAASPPETSTPDEYAPRPPADQVNVEPAEWKPQPRFPMRNYPPGDISEAEFTLDGAADIDAAYSPKWSPDEQFGTEIEQIEKPGMKISGNPNPTPEEFEEAYKNDDPVAKAQMEDYKIQSPSGLPGSADEVAEEAGIPEEVAEELVEDGSIEVFAEEAVVGVVEGVMDFMILL</sequence>
<dbReference type="OrthoDB" id="3836544at2759"/>
<evidence type="ECO:0000313" key="3">
    <source>
        <dbReference type="Proteomes" id="UP000309340"/>
    </source>
</evidence>
<dbReference type="Proteomes" id="UP000309340">
    <property type="component" value="Unassembled WGS sequence"/>
</dbReference>
<evidence type="ECO:0000256" key="1">
    <source>
        <dbReference type="SAM" id="MobiDB-lite"/>
    </source>
</evidence>
<organism evidence="2 3">
    <name type="scientific">Friedmanniomyces simplex</name>
    <dbReference type="NCBI Taxonomy" id="329884"/>
    <lineage>
        <taxon>Eukaryota</taxon>
        <taxon>Fungi</taxon>
        <taxon>Dikarya</taxon>
        <taxon>Ascomycota</taxon>
        <taxon>Pezizomycotina</taxon>
        <taxon>Dothideomycetes</taxon>
        <taxon>Dothideomycetidae</taxon>
        <taxon>Mycosphaerellales</taxon>
        <taxon>Teratosphaeriaceae</taxon>
        <taxon>Friedmanniomyces</taxon>
    </lineage>
</organism>
<reference evidence="2 3" key="1">
    <citation type="submission" date="2017-03" db="EMBL/GenBank/DDBJ databases">
        <title>Genomes of endolithic fungi from Antarctica.</title>
        <authorList>
            <person name="Coleine C."/>
            <person name="Masonjones S."/>
            <person name="Stajich J.E."/>
        </authorList>
    </citation>
    <scope>NUCLEOTIDE SEQUENCE [LARGE SCALE GENOMIC DNA]</scope>
    <source>
        <strain evidence="2 3">CCFEE 5184</strain>
    </source>
</reference>
<dbReference type="EMBL" id="NAJQ01000186">
    <property type="protein sequence ID" value="TKA75654.1"/>
    <property type="molecule type" value="Genomic_DNA"/>
</dbReference>